<organism evidence="4 5">
    <name type="scientific">Paucibacter sediminis</name>
    <dbReference type="NCBI Taxonomy" id="3019553"/>
    <lineage>
        <taxon>Bacteria</taxon>
        <taxon>Pseudomonadati</taxon>
        <taxon>Pseudomonadota</taxon>
        <taxon>Betaproteobacteria</taxon>
        <taxon>Burkholderiales</taxon>
        <taxon>Sphaerotilaceae</taxon>
        <taxon>Roseateles</taxon>
    </lineage>
</organism>
<dbReference type="Pfam" id="PF08448">
    <property type="entry name" value="PAS_4"/>
    <property type="match status" value="1"/>
</dbReference>
<proteinExistence type="predicted"/>
<keyword evidence="2" id="KW-0812">Transmembrane</keyword>
<evidence type="ECO:0000259" key="3">
    <source>
        <dbReference type="PROSITE" id="PS50887"/>
    </source>
</evidence>
<dbReference type="EMBL" id="CP116346">
    <property type="protein sequence ID" value="WIT12180.1"/>
    <property type="molecule type" value="Genomic_DNA"/>
</dbReference>
<evidence type="ECO:0000256" key="2">
    <source>
        <dbReference type="SAM" id="Phobius"/>
    </source>
</evidence>
<dbReference type="InterPro" id="IPR035965">
    <property type="entry name" value="PAS-like_dom_sf"/>
</dbReference>
<keyword evidence="4" id="KW-0808">Transferase</keyword>
<dbReference type="KEGG" id="pais:PFX98_00830"/>
<dbReference type="PANTHER" id="PTHR46663">
    <property type="entry name" value="DIGUANYLATE CYCLASE DGCT-RELATED"/>
    <property type="match status" value="1"/>
</dbReference>
<dbReference type="SMART" id="SM00267">
    <property type="entry name" value="GGDEF"/>
    <property type="match status" value="1"/>
</dbReference>
<feature type="transmembrane region" description="Helical" evidence="2">
    <location>
        <begin position="15"/>
        <end position="38"/>
    </location>
</feature>
<keyword evidence="1" id="KW-0175">Coiled coil</keyword>
<feature type="transmembrane region" description="Helical" evidence="2">
    <location>
        <begin position="295"/>
        <end position="314"/>
    </location>
</feature>
<feature type="coiled-coil region" evidence="1">
    <location>
        <begin position="373"/>
        <end position="407"/>
    </location>
</feature>
<dbReference type="Gene3D" id="3.30.450.20">
    <property type="entry name" value="PAS domain"/>
    <property type="match status" value="2"/>
</dbReference>
<name>A0AA95NBN6_9BURK</name>
<dbReference type="InterPro" id="IPR000160">
    <property type="entry name" value="GGDEF_dom"/>
</dbReference>
<feature type="domain" description="GGDEF" evidence="3">
    <location>
        <begin position="552"/>
        <end position="686"/>
    </location>
</feature>
<dbReference type="InterPro" id="IPR052163">
    <property type="entry name" value="DGC-Regulatory_Protein"/>
</dbReference>
<dbReference type="GO" id="GO:0052621">
    <property type="term" value="F:diguanylate cyclase activity"/>
    <property type="evidence" value="ECO:0007669"/>
    <property type="project" value="UniProtKB-EC"/>
</dbReference>
<dbReference type="PANTHER" id="PTHR46663:SF3">
    <property type="entry name" value="SLL0267 PROTEIN"/>
    <property type="match status" value="1"/>
</dbReference>
<reference evidence="4" key="1">
    <citation type="submission" date="2023-01" db="EMBL/GenBank/DDBJ databases">
        <title>Whole genome sequence of Paucibacter sp. S2-9 isolated from pond sediment.</title>
        <authorList>
            <person name="Jung J.Y."/>
        </authorList>
    </citation>
    <scope>NUCLEOTIDE SEQUENCE</scope>
    <source>
        <strain evidence="4">S2-9</strain>
    </source>
</reference>
<dbReference type="EC" id="2.7.7.65" evidence="4"/>
<dbReference type="AlphaFoldDB" id="A0AA95NBN6"/>
<dbReference type="CDD" id="cd12914">
    <property type="entry name" value="PDC1_DGC_like"/>
    <property type="match status" value="1"/>
</dbReference>
<dbReference type="NCBIfam" id="TIGR00229">
    <property type="entry name" value="sensory_box"/>
    <property type="match status" value="1"/>
</dbReference>
<dbReference type="InterPro" id="IPR029787">
    <property type="entry name" value="Nucleotide_cyclase"/>
</dbReference>
<dbReference type="PROSITE" id="PS50887">
    <property type="entry name" value="GGDEF"/>
    <property type="match status" value="1"/>
</dbReference>
<dbReference type="InterPro" id="IPR013656">
    <property type="entry name" value="PAS_4"/>
</dbReference>
<dbReference type="CDD" id="cd01949">
    <property type="entry name" value="GGDEF"/>
    <property type="match status" value="1"/>
</dbReference>
<keyword evidence="2" id="KW-0472">Membrane</keyword>
<keyword evidence="5" id="KW-1185">Reference proteome</keyword>
<evidence type="ECO:0000256" key="1">
    <source>
        <dbReference type="SAM" id="Coils"/>
    </source>
</evidence>
<dbReference type="SUPFAM" id="SSF55785">
    <property type="entry name" value="PYP-like sensor domain (PAS domain)"/>
    <property type="match status" value="1"/>
</dbReference>
<sequence length="690" mass="74750">MLIPAERAPRYIPSLGSWLAGLLLSAVCLVLLGTVLLIENFARAHAERRAIDALQLVATDFRDALDRGMAQQFRQLIVLAQLEPLQQTARPAALRRTLEQIQQGFSHFAWLGVTDAQGRVLAASGGLLEGVDVSARPWWQGGRQAPFVGDVHAAVLLERLLPKQTEPWRFVDFALPLPGAAGEGAGVLGAHLSWSWAREVKAELIDATLASHRAEALVLDRHGKVILGPPALEGQPLPSQGGPSRVEREFDGEAFYVAVLPTRGHERYPGLGWQVLVRQPVAVALADYFSLRRQIGYCALALLILFLPLSWWLARRLSAPLRQLAAAITARHHLGEGELPRVGGYREAQLLSNALAELAQRQAEQDASLSELNASLEQRVQARTAELRDAMRQLAASEQRLLAVTDNIPAMVGYFDREQHCHFANSQALKVHGLSASQALGMSLRAGLGEASYALHEPYVRQVLAGQSCHFIGALELGGSDAHFQAHLVPDLDAGGLVQGFYLMSFDITRLKRAERVLAALSRVDSLTGVPNRRHFDERLPEAMARCQRGQQLMALMFLDLDKFKSINDGLGHAAGDAVLQAFAQRLRACVRGTDLVCRLAGDEFVLLLEGLHAPAEAGLVAQKVLDAVAQPLQLAQGPLQLSTSIGIACYQGEEPADPASLLARADQALYAAKAAGRGCFRYAEGEAAG</sequence>
<protein>
    <submittedName>
        <fullName evidence="4">Diguanylate cyclase</fullName>
        <ecNumber evidence="4">2.7.7.65</ecNumber>
    </submittedName>
</protein>
<dbReference type="SUPFAM" id="SSF55073">
    <property type="entry name" value="Nucleotide cyclase"/>
    <property type="match status" value="1"/>
</dbReference>
<gene>
    <name evidence="4" type="ORF">PFX98_00830</name>
</gene>
<dbReference type="Pfam" id="PF00990">
    <property type="entry name" value="GGDEF"/>
    <property type="match status" value="1"/>
</dbReference>
<dbReference type="FunFam" id="3.30.70.270:FF:000001">
    <property type="entry name" value="Diguanylate cyclase domain protein"/>
    <property type="match status" value="1"/>
</dbReference>
<keyword evidence="4" id="KW-0548">Nucleotidyltransferase</keyword>
<dbReference type="InterPro" id="IPR043128">
    <property type="entry name" value="Rev_trsase/Diguanyl_cyclase"/>
</dbReference>
<accession>A0AA95NBN6</accession>
<evidence type="ECO:0000313" key="4">
    <source>
        <dbReference type="EMBL" id="WIT12180.1"/>
    </source>
</evidence>
<evidence type="ECO:0000313" key="5">
    <source>
        <dbReference type="Proteomes" id="UP001177769"/>
    </source>
</evidence>
<keyword evidence="2" id="KW-1133">Transmembrane helix</keyword>
<dbReference type="Proteomes" id="UP001177769">
    <property type="component" value="Chromosome"/>
</dbReference>
<dbReference type="RefSeq" id="WP_285233273.1">
    <property type="nucleotide sequence ID" value="NZ_CP116346.1"/>
</dbReference>
<dbReference type="InterPro" id="IPR000014">
    <property type="entry name" value="PAS"/>
</dbReference>
<dbReference type="Gene3D" id="3.30.70.270">
    <property type="match status" value="1"/>
</dbReference>
<dbReference type="NCBIfam" id="TIGR00254">
    <property type="entry name" value="GGDEF"/>
    <property type="match status" value="1"/>
</dbReference>